<feature type="region of interest" description="Disordered" evidence="5">
    <location>
        <begin position="22"/>
        <end position="90"/>
    </location>
</feature>
<evidence type="ECO:0000256" key="2">
    <source>
        <dbReference type="ARBA" id="ARBA00023128"/>
    </source>
</evidence>
<keyword evidence="8" id="KW-1185">Reference proteome</keyword>
<organism evidence="7 8">
    <name type="scientific">Ceriporiopsis subvermispora (strain B)</name>
    <name type="common">White-rot fungus</name>
    <name type="synonym">Gelatoporia subvermispora</name>
    <dbReference type="NCBI Taxonomy" id="914234"/>
    <lineage>
        <taxon>Eukaryota</taxon>
        <taxon>Fungi</taxon>
        <taxon>Dikarya</taxon>
        <taxon>Basidiomycota</taxon>
        <taxon>Agaricomycotina</taxon>
        <taxon>Agaricomycetes</taxon>
        <taxon>Polyporales</taxon>
        <taxon>Gelatoporiaceae</taxon>
        <taxon>Gelatoporia</taxon>
    </lineage>
</organism>
<dbReference type="InterPro" id="IPR013177">
    <property type="entry name" value="Ribosomal_mS38_C"/>
</dbReference>
<reference evidence="7 8" key="1">
    <citation type="journal article" date="2012" name="Proc. Natl. Acad. Sci. U.S.A.">
        <title>Comparative genomics of Ceriporiopsis subvermispora and Phanerochaete chrysosporium provide insight into selective ligninolysis.</title>
        <authorList>
            <person name="Fernandez-Fueyo E."/>
            <person name="Ruiz-Duenas F.J."/>
            <person name="Ferreira P."/>
            <person name="Floudas D."/>
            <person name="Hibbett D.S."/>
            <person name="Canessa P."/>
            <person name="Larrondo L.F."/>
            <person name="James T.Y."/>
            <person name="Seelenfreund D."/>
            <person name="Lobos S."/>
            <person name="Polanco R."/>
            <person name="Tello M."/>
            <person name="Honda Y."/>
            <person name="Watanabe T."/>
            <person name="Watanabe T."/>
            <person name="Ryu J.S."/>
            <person name="Kubicek C.P."/>
            <person name="Schmoll M."/>
            <person name="Gaskell J."/>
            <person name="Hammel K.E."/>
            <person name="St John F.J."/>
            <person name="Vanden Wymelenberg A."/>
            <person name="Sabat G."/>
            <person name="Splinter BonDurant S."/>
            <person name="Syed K."/>
            <person name="Yadav J.S."/>
            <person name="Doddapaneni H."/>
            <person name="Subramanian V."/>
            <person name="Lavin J.L."/>
            <person name="Oguiza J.A."/>
            <person name="Perez G."/>
            <person name="Pisabarro A.G."/>
            <person name="Ramirez L."/>
            <person name="Santoyo F."/>
            <person name="Master E."/>
            <person name="Coutinho P.M."/>
            <person name="Henrissat B."/>
            <person name="Lombard V."/>
            <person name="Magnuson J.K."/>
            <person name="Kuees U."/>
            <person name="Hori C."/>
            <person name="Igarashi K."/>
            <person name="Samejima M."/>
            <person name="Held B.W."/>
            <person name="Barry K.W."/>
            <person name="LaButti K.M."/>
            <person name="Lapidus A."/>
            <person name="Lindquist E.A."/>
            <person name="Lucas S.M."/>
            <person name="Riley R."/>
            <person name="Salamov A.A."/>
            <person name="Hoffmeister D."/>
            <person name="Schwenk D."/>
            <person name="Hadar Y."/>
            <person name="Yarden O."/>
            <person name="de Vries R.P."/>
            <person name="Wiebenga A."/>
            <person name="Stenlid J."/>
            <person name="Eastwood D."/>
            <person name="Grigoriev I.V."/>
            <person name="Berka R.M."/>
            <person name="Blanchette R.A."/>
            <person name="Kersten P."/>
            <person name="Martinez A.T."/>
            <person name="Vicuna R."/>
            <person name="Cullen D."/>
        </authorList>
    </citation>
    <scope>NUCLEOTIDE SEQUENCE [LARGE SCALE GENOMIC DNA]</scope>
    <source>
        <strain evidence="7 8">B</strain>
    </source>
</reference>
<evidence type="ECO:0000256" key="5">
    <source>
        <dbReference type="SAM" id="MobiDB-lite"/>
    </source>
</evidence>
<sequence>MSVLTHLLRPIPAARRTYSVFSKPGGGRYFNSAKPPKVAPSNSPNSKVDASSTPSDPSTPSTTKDHSSPQSSAAPLTSDGPSHHVVPAPSPAPILVHPTINPQDLKLHLFFSQHRPLLLLSQPPSTAFESAFGSLATGPFNATSETPGISELDQLPMASVEEDADAARQLTRALVINKVEASMAWEDALHRLGLDVTTGRAEEVRVAEEAFGIYMDSTKRKRRKKMKKHKLKKRRKLQHAKRLKIGR</sequence>
<evidence type="ECO:0000259" key="6">
    <source>
        <dbReference type="SMART" id="SM01155"/>
    </source>
</evidence>
<feature type="compositionally biased region" description="Polar residues" evidence="5">
    <location>
        <begin position="40"/>
        <end position="50"/>
    </location>
</feature>
<dbReference type="PANTHER" id="PTHR32035:SF3">
    <property type="entry name" value="SMALL RIBOSOMAL SUBUNIT PROTEIN MS38"/>
    <property type="match status" value="1"/>
</dbReference>
<dbReference type="SMART" id="SM01155">
    <property type="entry name" value="DUF1713"/>
    <property type="match status" value="1"/>
</dbReference>
<dbReference type="OrthoDB" id="3268560at2759"/>
<protein>
    <recommendedName>
        <fullName evidence="4">Small ribosomal subunit protein mS38</fullName>
    </recommendedName>
</protein>
<accession>M2QN71</accession>
<dbReference type="GO" id="GO:0005739">
    <property type="term" value="C:mitochondrion"/>
    <property type="evidence" value="ECO:0007669"/>
    <property type="project" value="UniProtKB-SubCell"/>
</dbReference>
<feature type="region of interest" description="Disordered" evidence="5">
    <location>
        <begin position="218"/>
        <end position="247"/>
    </location>
</feature>
<dbReference type="HOGENOM" id="CLU_069668_0_0_1"/>
<dbReference type="Pfam" id="PF08213">
    <property type="entry name" value="COX24_C"/>
    <property type="match status" value="1"/>
</dbReference>
<comment type="similarity">
    <text evidence="3">Belongs to the mitochondrion-specific ribosomal protein mS38 family.</text>
</comment>
<proteinExistence type="inferred from homology"/>
<gene>
    <name evidence="7" type="ORF">CERSUDRAFT_82725</name>
</gene>
<feature type="compositionally biased region" description="Low complexity" evidence="5">
    <location>
        <begin position="51"/>
        <end position="62"/>
    </location>
</feature>
<keyword evidence="2" id="KW-0496">Mitochondrion</keyword>
<evidence type="ECO:0000313" key="7">
    <source>
        <dbReference type="EMBL" id="EMD38463.1"/>
    </source>
</evidence>
<dbReference type="PANTHER" id="PTHR32035">
    <property type="entry name" value="AURORA KINASE A-INTERACTING PROTEIN"/>
    <property type="match status" value="1"/>
</dbReference>
<name>M2QN71_CERS8</name>
<dbReference type="STRING" id="914234.M2QN71"/>
<evidence type="ECO:0000256" key="1">
    <source>
        <dbReference type="ARBA" id="ARBA00004173"/>
    </source>
</evidence>
<evidence type="ECO:0000256" key="3">
    <source>
        <dbReference type="ARBA" id="ARBA00035647"/>
    </source>
</evidence>
<feature type="domain" description="Ribosomal protein mS38 C-terminal" evidence="6">
    <location>
        <begin position="214"/>
        <end position="247"/>
    </location>
</feature>
<dbReference type="Proteomes" id="UP000016930">
    <property type="component" value="Unassembled WGS sequence"/>
</dbReference>
<evidence type="ECO:0000256" key="4">
    <source>
        <dbReference type="ARBA" id="ARBA00035682"/>
    </source>
</evidence>
<comment type="subcellular location">
    <subcellularLocation>
        <location evidence="1">Mitochondrion</location>
    </subcellularLocation>
</comment>
<feature type="compositionally biased region" description="Basic residues" evidence="5">
    <location>
        <begin position="219"/>
        <end position="247"/>
    </location>
</feature>
<evidence type="ECO:0000313" key="8">
    <source>
        <dbReference type="Proteomes" id="UP000016930"/>
    </source>
</evidence>
<dbReference type="AlphaFoldDB" id="M2QN71"/>
<dbReference type="EMBL" id="KB445795">
    <property type="protein sequence ID" value="EMD38463.1"/>
    <property type="molecule type" value="Genomic_DNA"/>
</dbReference>